<dbReference type="Gene3D" id="3.30.2310.20">
    <property type="entry name" value="RelE-like"/>
    <property type="match status" value="1"/>
</dbReference>
<evidence type="ECO:0000256" key="1">
    <source>
        <dbReference type="ARBA" id="ARBA00006226"/>
    </source>
</evidence>
<comment type="similarity">
    <text evidence="1">Belongs to the RelE toxin family.</text>
</comment>
<dbReference type="EMBL" id="CP117267">
    <property type="protein sequence ID" value="WFS23411.1"/>
    <property type="molecule type" value="Genomic_DNA"/>
</dbReference>
<organism evidence="3 4">
    <name type="scientific">Rhizobium rhododendri</name>
    <dbReference type="NCBI Taxonomy" id="2506430"/>
    <lineage>
        <taxon>Bacteria</taxon>
        <taxon>Pseudomonadati</taxon>
        <taxon>Pseudomonadota</taxon>
        <taxon>Alphaproteobacteria</taxon>
        <taxon>Hyphomicrobiales</taxon>
        <taxon>Rhizobiaceae</taxon>
        <taxon>Rhizobium/Agrobacterium group</taxon>
        <taxon>Rhizobium</taxon>
    </lineage>
</organism>
<proteinExistence type="inferred from homology"/>
<keyword evidence="2" id="KW-1277">Toxin-antitoxin system</keyword>
<evidence type="ECO:0000256" key="2">
    <source>
        <dbReference type="ARBA" id="ARBA00022649"/>
    </source>
</evidence>
<dbReference type="SUPFAM" id="SSF143011">
    <property type="entry name" value="RelE-like"/>
    <property type="match status" value="1"/>
</dbReference>
<protein>
    <submittedName>
        <fullName evidence="3">Type II toxin-antitoxin system RelE/ParE family toxin</fullName>
    </submittedName>
</protein>
<dbReference type="InterPro" id="IPR007712">
    <property type="entry name" value="RelE/ParE_toxin"/>
</dbReference>
<dbReference type="PANTHER" id="PTHR35601:SF1">
    <property type="entry name" value="TOXIN RELE"/>
    <property type="match status" value="1"/>
</dbReference>
<keyword evidence="4" id="KW-1185">Reference proteome</keyword>
<sequence length="90" mass="10728">MAWRIEFQRSAERDLEKLDHESVKRILRFLHTRVASLEDPRSIGEALRGSELGNFWKYRVGDYRIIVDIDDGTVRILVVRIGNRKDVYRR</sequence>
<accession>A0ABY8IJH5</accession>
<dbReference type="RefSeq" id="WP_142824235.1">
    <property type="nucleotide sequence ID" value="NZ_CP117267.1"/>
</dbReference>
<evidence type="ECO:0000313" key="4">
    <source>
        <dbReference type="Proteomes" id="UP000318939"/>
    </source>
</evidence>
<gene>
    <name evidence="3" type="ORF">PR018_02460</name>
</gene>
<dbReference type="NCBIfam" id="TIGR02385">
    <property type="entry name" value="RelE_StbE"/>
    <property type="match status" value="1"/>
</dbReference>
<reference evidence="3" key="2">
    <citation type="journal article" date="2023" name="MicrobiologyOpen">
        <title>Genomics of the tumorigenes clade of the family Rhizobiaceae and description of Rhizobium rhododendri sp. nov.</title>
        <authorList>
            <person name="Kuzmanovic N."/>
            <person name="diCenzo G.C."/>
            <person name="Bunk B."/>
            <person name="Sproeer C."/>
            <person name="Fruehling A."/>
            <person name="Neumann-Schaal M."/>
            <person name="Overmann J."/>
            <person name="Smalla K."/>
        </authorList>
    </citation>
    <scope>NUCLEOTIDE SEQUENCE</scope>
    <source>
        <strain evidence="3">Rho-6.2</strain>
    </source>
</reference>
<dbReference type="PANTHER" id="PTHR35601">
    <property type="entry name" value="TOXIN RELE"/>
    <property type="match status" value="1"/>
</dbReference>
<dbReference type="InterPro" id="IPR035093">
    <property type="entry name" value="RelE/ParE_toxin_dom_sf"/>
</dbReference>
<reference evidence="3" key="1">
    <citation type="journal article" date="2019" name="Phytopathology">
        <title>A Novel Group of Rhizobium tumorigenes-Like Agrobacteria Associated with Crown Gall Disease of Rhododendron and Blueberry.</title>
        <authorList>
            <person name="Kuzmanovic N."/>
            <person name="Behrens P."/>
            <person name="Idczak E."/>
            <person name="Wagner S."/>
            <person name="Gotz M."/>
            <person name="Sproer C."/>
            <person name="Bunk B."/>
            <person name="Overmann J."/>
            <person name="Smalla K."/>
        </authorList>
    </citation>
    <scope>NUCLEOTIDE SEQUENCE</scope>
    <source>
        <strain evidence="3">Rho-6.2</strain>
    </source>
</reference>
<dbReference type="Pfam" id="PF05016">
    <property type="entry name" value="ParE_toxin"/>
    <property type="match status" value="1"/>
</dbReference>
<evidence type="ECO:0000313" key="3">
    <source>
        <dbReference type="EMBL" id="WFS23411.1"/>
    </source>
</evidence>
<dbReference type="Proteomes" id="UP000318939">
    <property type="component" value="Chromosome"/>
</dbReference>
<name>A0ABY8IJH5_9HYPH</name>